<evidence type="ECO:0000313" key="2">
    <source>
        <dbReference type="Proteomes" id="UP001172386"/>
    </source>
</evidence>
<proteinExistence type="predicted"/>
<sequence>MPRVTRALQQSYPRFIRSSPGSYRINKAIASAEAIASTQRRRVQLVGRHGAFISRTSSGYEEEEDDQQRTSYLNELKGASAKSAYTKDFQQQIDHAKVIAVKDNFVTERLPTTCASSILNGFTGNAESTVCRILQEVGMDIAGKTNMDEFGMGSHSQNSAYGPVQNGFGKNAQSPGGSSGGSAMAVADGIVSIAIGSDTGGSVRLPAAYTGTVGFKPSYGRISRNGLVPYANSLDTVGIIARNTNDVMALFQILDKYDPADPTSLRPESRTRIHEARRKRQVDFGHHYLESEDVKFSFVGPRSKGETPAETSMPRDRYKRYTSGYLRRIGVPNEYNIAEMHPVVRQAWLRTLSMLANKGHTIVPISLPNTKLALAAYYVLAPAEASSNLAKYDGVRYGTPRDLSTADNENGLLYANYRGEHFGEEVKRRILLGTFTLSAAAKDNYFVQAQKVRRLVQQDFNNVFAFGHPLLPHTRHQNSSSDRTVDLIIVPTAPTPPPKIQDLEGQSPVQSYINDVFTVPASLAGLPAISVPAAADEDIPATPDRHVGMQVIGQYGDDLNVLNFTRYDIEGTMNFDEARELTWSRKRM</sequence>
<organism evidence="1 2">
    <name type="scientific">Neophaeococcomyces mojaviensis</name>
    <dbReference type="NCBI Taxonomy" id="3383035"/>
    <lineage>
        <taxon>Eukaryota</taxon>
        <taxon>Fungi</taxon>
        <taxon>Dikarya</taxon>
        <taxon>Ascomycota</taxon>
        <taxon>Pezizomycotina</taxon>
        <taxon>Eurotiomycetes</taxon>
        <taxon>Chaetothyriomycetidae</taxon>
        <taxon>Chaetothyriales</taxon>
        <taxon>Chaetothyriales incertae sedis</taxon>
        <taxon>Neophaeococcomyces</taxon>
    </lineage>
</organism>
<keyword evidence="2" id="KW-1185">Reference proteome</keyword>
<dbReference type="EMBL" id="JAPDRQ010000160">
    <property type="protein sequence ID" value="KAJ9653277.1"/>
    <property type="molecule type" value="Genomic_DNA"/>
</dbReference>
<evidence type="ECO:0000313" key="1">
    <source>
        <dbReference type="EMBL" id="KAJ9653277.1"/>
    </source>
</evidence>
<protein>
    <submittedName>
        <fullName evidence="1">Trimeric GatFAB AmidoTransferase(AdT) complex subunit</fullName>
    </submittedName>
</protein>
<dbReference type="Proteomes" id="UP001172386">
    <property type="component" value="Unassembled WGS sequence"/>
</dbReference>
<comment type="caution">
    <text evidence="1">The sequence shown here is derived from an EMBL/GenBank/DDBJ whole genome shotgun (WGS) entry which is preliminary data.</text>
</comment>
<accession>A0ACC2ZZR8</accession>
<name>A0ACC2ZZR8_9EURO</name>
<gene>
    <name evidence="1" type="primary">HER2</name>
    <name evidence="1" type="ORF">H2198_007521</name>
</gene>
<reference evidence="1" key="1">
    <citation type="submission" date="2022-10" db="EMBL/GenBank/DDBJ databases">
        <title>Culturing micro-colonial fungi from biological soil crusts in the Mojave desert and describing Neophaeococcomyces mojavensis, and introducing the new genera and species Taxawa tesnikishii.</title>
        <authorList>
            <person name="Kurbessoian T."/>
            <person name="Stajich J.E."/>
        </authorList>
    </citation>
    <scope>NUCLEOTIDE SEQUENCE</scope>
    <source>
        <strain evidence="1">JES_112</strain>
    </source>
</reference>